<comment type="caution">
    <text evidence="1">The sequence shown here is derived from an EMBL/GenBank/DDBJ whole genome shotgun (WGS) entry which is preliminary data.</text>
</comment>
<proteinExistence type="predicted"/>
<dbReference type="EMBL" id="JAHHHN010000027">
    <property type="protein sequence ID" value="MBW4564822.1"/>
    <property type="molecule type" value="Genomic_DNA"/>
</dbReference>
<name>A0A951Q550_9NOST</name>
<evidence type="ECO:0000313" key="1">
    <source>
        <dbReference type="EMBL" id="MBW4564822.1"/>
    </source>
</evidence>
<reference evidence="1" key="1">
    <citation type="submission" date="2021-05" db="EMBL/GenBank/DDBJ databases">
        <authorList>
            <person name="Pietrasiak N."/>
            <person name="Ward R."/>
            <person name="Stajich J.E."/>
            <person name="Kurbessoian T."/>
        </authorList>
    </citation>
    <scope>NUCLEOTIDE SEQUENCE</scope>
    <source>
        <strain evidence="1">JT2-VF2</strain>
    </source>
</reference>
<sequence length="382" mass="45102">MTLTNKPHWKCRPFLKQIDENAFEIYLGNTTVILSELETKDLCLCIDEVCQQYKNSIIEFENNLETWKFELVSLANFRGIKILSVKNELWNLMYKFACEFDYIKGKSEWHLFHQEDISIRISRGIRDHVFIVPQASNSWTLRHNSEINIIYFINEVHLQSLETGKLNSWKQDIGPRGTWTAKYTQQWLLKKYIPKVIDYYSQKSELLAAELLSLITNYKSQRPDIQEINNLNDLVSYLRDIQSWLHLYVDNIAATLFRSYYTAFTDLVRNTDSAINGMDYIMGNLHSIDWQKTPDNMTSKLIDSKNWNFKIALDGLEKQVARINICQYENSYNADLITRTFIWIIENGKISFSQSQLNAAKQALLPLWEQSRFEMRHVYPNR</sequence>
<organism evidence="1 2">
    <name type="scientific">Mojavia pulchra JT2-VF2</name>
    <dbReference type="NCBI Taxonomy" id="287848"/>
    <lineage>
        <taxon>Bacteria</taxon>
        <taxon>Bacillati</taxon>
        <taxon>Cyanobacteriota</taxon>
        <taxon>Cyanophyceae</taxon>
        <taxon>Nostocales</taxon>
        <taxon>Nostocaceae</taxon>
    </lineage>
</organism>
<dbReference type="Proteomes" id="UP000715781">
    <property type="component" value="Unassembled WGS sequence"/>
</dbReference>
<gene>
    <name evidence="1" type="ORF">KME32_27600</name>
</gene>
<evidence type="ECO:0000313" key="2">
    <source>
        <dbReference type="Proteomes" id="UP000715781"/>
    </source>
</evidence>
<dbReference type="AlphaFoldDB" id="A0A951Q550"/>
<reference evidence="1" key="2">
    <citation type="journal article" date="2022" name="Microbiol. Resour. Announc.">
        <title>Metagenome Sequencing to Explore Phylogenomics of Terrestrial Cyanobacteria.</title>
        <authorList>
            <person name="Ward R.D."/>
            <person name="Stajich J.E."/>
            <person name="Johansen J.R."/>
            <person name="Huntemann M."/>
            <person name="Clum A."/>
            <person name="Foster B."/>
            <person name="Foster B."/>
            <person name="Roux S."/>
            <person name="Palaniappan K."/>
            <person name="Varghese N."/>
            <person name="Mukherjee S."/>
            <person name="Reddy T.B.K."/>
            <person name="Daum C."/>
            <person name="Copeland A."/>
            <person name="Chen I.A."/>
            <person name="Ivanova N.N."/>
            <person name="Kyrpides N.C."/>
            <person name="Shapiro N."/>
            <person name="Eloe-Fadrosh E.A."/>
            <person name="Pietrasiak N."/>
        </authorList>
    </citation>
    <scope>NUCLEOTIDE SEQUENCE</scope>
    <source>
        <strain evidence="1">JT2-VF2</strain>
    </source>
</reference>
<protein>
    <submittedName>
        <fullName evidence="1">Uncharacterized protein</fullName>
    </submittedName>
</protein>
<accession>A0A951Q550</accession>